<proteinExistence type="predicted"/>
<dbReference type="SUPFAM" id="SSF82199">
    <property type="entry name" value="SET domain"/>
    <property type="match status" value="1"/>
</dbReference>
<dbReference type="SMART" id="SM00317">
    <property type="entry name" value="SET"/>
    <property type="match status" value="1"/>
</dbReference>
<dbReference type="GO" id="GO:0008168">
    <property type="term" value="F:methyltransferase activity"/>
    <property type="evidence" value="ECO:0007669"/>
    <property type="project" value="UniProtKB-KW"/>
</dbReference>
<comment type="caution">
    <text evidence="9">The sequence shown here is derived from an EMBL/GenBank/DDBJ whole genome shotgun (WGS) entry which is preliminary data.</text>
</comment>
<dbReference type="PANTHER" id="PTHR22884">
    <property type="entry name" value="SET DOMAIN PROTEINS"/>
    <property type="match status" value="1"/>
</dbReference>
<keyword evidence="5" id="KW-0808">Transferase</keyword>
<sequence length="152" mass="16328">MGSDWLASASGDAPVCTYELDEGAGRGCEEGCLNRSLGATLATAVIDCGRKGVGVIALEDAAEGCLVGEYVGELLGRQDAQLRSQLYRDARHSCMMQINNDAVIDATRIGGRMRFVNHSCDPNCQVEKWCVRGQERCGLFVIANKLGKTGRQ</sequence>
<dbReference type="Proteomes" id="UP001632037">
    <property type="component" value="Unassembled WGS sequence"/>
</dbReference>
<dbReference type="PROSITE" id="PS50280">
    <property type="entry name" value="SET"/>
    <property type="match status" value="1"/>
</dbReference>
<dbReference type="EMBL" id="JBIMZQ010000006">
    <property type="protein sequence ID" value="KAL3671023.1"/>
    <property type="molecule type" value="Genomic_DNA"/>
</dbReference>
<keyword evidence="7" id="KW-0539">Nucleus</keyword>
<dbReference type="Pfam" id="PF00856">
    <property type="entry name" value="SET"/>
    <property type="match status" value="1"/>
</dbReference>
<keyword evidence="6" id="KW-0949">S-adenosyl-L-methionine</keyword>
<evidence type="ECO:0000256" key="3">
    <source>
        <dbReference type="ARBA" id="ARBA00022454"/>
    </source>
</evidence>
<dbReference type="InterPro" id="IPR050777">
    <property type="entry name" value="SET2_Histone-Lys_MeTrsfase"/>
</dbReference>
<dbReference type="InterPro" id="IPR046341">
    <property type="entry name" value="SET_dom_sf"/>
</dbReference>
<evidence type="ECO:0000256" key="4">
    <source>
        <dbReference type="ARBA" id="ARBA00022603"/>
    </source>
</evidence>
<name>A0ABD3FW92_9STRA</name>
<evidence type="ECO:0000259" key="8">
    <source>
        <dbReference type="PROSITE" id="PS50280"/>
    </source>
</evidence>
<reference evidence="9 10" key="1">
    <citation type="submission" date="2024-09" db="EMBL/GenBank/DDBJ databases">
        <title>Genome sequencing and assembly of Phytophthora oleae, isolate VK10A, causative agent of rot of olive drupes.</title>
        <authorList>
            <person name="Conti Taguali S."/>
            <person name="Riolo M."/>
            <person name="La Spada F."/>
            <person name="Cacciola S.O."/>
            <person name="Dionisio G."/>
        </authorList>
    </citation>
    <scope>NUCLEOTIDE SEQUENCE [LARGE SCALE GENOMIC DNA]</scope>
    <source>
        <strain evidence="9 10">VK10A</strain>
    </source>
</reference>
<organism evidence="9 10">
    <name type="scientific">Phytophthora oleae</name>
    <dbReference type="NCBI Taxonomy" id="2107226"/>
    <lineage>
        <taxon>Eukaryota</taxon>
        <taxon>Sar</taxon>
        <taxon>Stramenopiles</taxon>
        <taxon>Oomycota</taxon>
        <taxon>Peronosporomycetes</taxon>
        <taxon>Peronosporales</taxon>
        <taxon>Peronosporaceae</taxon>
        <taxon>Phytophthora</taxon>
    </lineage>
</organism>
<evidence type="ECO:0000256" key="1">
    <source>
        <dbReference type="ARBA" id="ARBA00004123"/>
    </source>
</evidence>
<keyword evidence="3" id="KW-0158">Chromosome</keyword>
<evidence type="ECO:0000256" key="7">
    <source>
        <dbReference type="ARBA" id="ARBA00023242"/>
    </source>
</evidence>
<evidence type="ECO:0000313" key="10">
    <source>
        <dbReference type="Proteomes" id="UP001632037"/>
    </source>
</evidence>
<dbReference type="Gene3D" id="2.170.270.10">
    <property type="entry name" value="SET domain"/>
    <property type="match status" value="1"/>
</dbReference>
<dbReference type="GO" id="GO:0032259">
    <property type="term" value="P:methylation"/>
    <property type="evidence" value="ECO:0007669"/>
    <property type="project" value="UniProtKB-KW"/>
</dbReference>
<keyword evidence="4" id="KW-0489">Methyltransferase</keyword>
<comment type="subcellular location">
    <subcellularLocation>
        <location evidence="2">Chromosome</location>
    </subcellularLocation>
    <subcellularLocation>
        <location evidence="1">Nucleus</location>
    </subcellularLocation>
</comment>
<evidence type="ECO:0000256" key="6">
    <source>
        <dbReference type="ARBA" id="ARBA00022691"/>
    </source>
</evidence>
<dbReference type="GO" id="GO:0005694">
    <property type="term" value="C:chromosome"/>
    <property type="evidence" value="ECO:0007669"/>
    <property type="project" value="UniProtKB-SubCell"/>
</dbReference>
<dbReference type="InterPro" id="IPR001214">
    <property type="entry name" value="SET_dom"/>
</dbReference>
<dbReference type="GO" id="GO:0005634">
    <property type="term" value="C:nucleus"/>
    <property type="evidence" value="ECO:0007669"/>
    <property type="project" value="UniProtKB-SubCell"/>
</dbReference>
<evidence type="ECO:0000313" key="9">
    <source>
        <dbReference type="EMBL" id="KAL3671023.1"/>
    </source>
</evidence>
<dbReference type="AlphaFoldDB" id="A0ABD3FW92"/>
<evidence type="ECO:0000256" key="2">
    <source>
        <dbReference type="ARBA" id="ARBA00004286"/>
    </source>
</evidence>
<evidence type="ECO:0000256" key="5">
    <source>
        <dbReference type="ARBA" id="ARBA00022679"/>
    </source>
</evidence>
<accession>A0ABD3FW92</accession>
<gene>
    <name evidence="9" type="ORF">V7S43_004207</name>
</gene>
<protein>
    <recommendedName>
        <fullName evidence="8">SET domain-containing protein</fullName>
    </recommendedName>
</protein>
<feature type="domain" description="SET" evidence="8">
    <location>
        <begin position="39"/>
        <end position="152"/>
    </location>
</feature>
<keyword evidence="10" id="KW-1185">Reference proteome</keyword>